<feature type="domain" description="N-acetyltransferase" evidence="1">
    <location>
        <begin position="8"/>
        <end position="150"/>
    </location>
</feature>
<accession>A0ABU9I0X6</accession>
<gene>
    <name evidence="2" type="ORF">AAEO56_17505</name>
</gene>
<sequence>MTPEFKIKRFNELSLHELYQLLQLRSEVFVVEQNCVYQDIDGKDEKALHLLGTYDNKIIAYTRLFAPGYYFDNASIGRVVISPQYRDRKWGHDLMKASIEGIKEYYQTANITISAQLYLKKFYEGHGFVQDGEQYLEDDIPHIRMHAEISDFRG</sequence>
<name>A0ABU9I0X6_9FLAO</name>
<comment type="caution">
    <text evidence="2">The sequence shown here is derived from an EMBL/GenBank/DDBJ whole genome shotgun (WGS) entry which is preliminary data.</text>
</comment>
<proteinExistence type="predicted"/>
<dbReference type="Gene3D" id="3.40.630.30">
    <property type="match status" value="1"/>
</dbReference>
<dbReference type="GO" id="GO:0016746">
    <property type="term" value="F:acyltransferase activity"/>
    <property type="evidence" value="ECO:0007669"/>
    <property type="project" value="UniProtKB-KW"/>
</dbReference>
<dbReference type="Pfam" id="PF13673">
    <property type="entry name" value="Acetyltransf_10"/>
    <property type="match status" value="1"/>
</dbReference>
<evidence type="ECO:0000259" key="1">
    <source>
        <dbReference type="PROSITE" id="PS51186"/>
    </source>
</evidence>
<dbReference type="InterPro" id="IPR000182">
    <property type="entry name" value="GNAT_dom"/>
</dbReference>
<protein>
    <submittedName>
        <fullName evidence="2">GNAT family N-acetyltransferase</fullName>
        <ecNumber evidence="2">2.3.1.-</ecNumber>
    </submittedName>
</protein>
<dbReference type="CDD" id="cd04301">
    <property type="entry name" value="NAT_SF"/>
    <property type="match status" value="1"/>
</dbReference>
<dbReference type="EC" id="2.3.1.-" evidence="2"/>
<dbReference type="EMBL" id="JBBYHR010000011">
    <property type="protein sequence ID" value="MEL1246074.1"/>
    <property type="molecule type" value="Genomic_DNA"/>
</dbReference>
<dbReference type="PROSITE" id="PS51186">
    <property type="entry name" value="GNAT"/>
    <property type="match status" value="1"/>
</dbReference>
<keyword evidence="2" id="KW-0012">Acyltransferase</keyword>
<keyword evidence="3" id="KW-1185">Reference proteome</keyword>
<evidence type="ECO:0000313" key="2">
    <source>
        <dbReference type="EMBL" id="MEL1246074.1"/>
    </source>
</evidence>
<reference evidence="2 3" key="1">
    <citation type="submission" date="2024-04" db="EMBL/GenBank/DDBJ databases">
        <title>Flavobacterium sp. DGU11 16S ribosomal RNA gene Genome sequencing and assembly.</title>
        <authorList>
            <person name="Park S."/>
        </authorList>
    </citation>
    <scope>NUCLEOTIDE SEQUENCE [LARGE SCALE GENOMIC DNA]</scope>
    <source>
        <strain evidence="2 3">DGU11</strain>
    </source>
</reference>
<dbReference type="Proteomes" id="UP001464555">
    <property type="component" value="Unassembled WGS sequence"/>
</dbReference>
<keyword evidence="2" id="KW-0808">Transferase</keyword>
<dbReference type="SUPFAM" id="SSF55729">
    <property type="entry name" value="Acyl-CoA N-acyltransferases (Nat)"/>
    <property type="match status" value="1"/>
</dbReference>
<dbReference type="InterPro" id="IPR016181">
    <property type="entry name" value="Acyl_CoA_acyltransferase"/>
</dbReference>
<organism evidence="2 3">
    <name type="scientific">Flavobacterium arundinis</name>
    <dbReference type="NCBI Taxonomy" id="3139143"/>
    <lineage>
        <taxon>Bacteria</taxon>
        <taxon>Pseudomonadati</taxon>
        <taxon>Bacteroidota</taxon>
        <taxon>Flavobacteriia</taxon>
        <taxon>Flavobacteriales</taxon>
        <taxon>Flavobacteriaceae</taxon>
        <taxon>Flavobacterium</taxon>
    </lineage>
</organism>
<dbReference type="RefSeq" id="WP_341698368.1">
    <property type="nucleotide sequence ID" value="NZ_JBBYHR010000011.1"/>
</dbReference>
<evidence type="ECO:0000313" key="3">
    <source>
        <dbReference type="Proteomes" id="UP001464555"/>
    </source>
</evidence>